<organism evidence="3 4">
    <name type="scientific">Bordetella holmesii CDC-H585-BH</name>
    <dbReference type="NCBI Taxonomy" id="1331206"/>
    <lineage>
        <taxon>Bacteria</taxon>
        <taxon>Pseudomonadati</taxon>
        <taxon>Pseudomonadota</taxon>
        <taxon>Betaproteobacteria</taxon>
        <taxon>Burkholderiales</taxon>
        <taxon>Alcaligenaceae</taxon>
        <taxon>Bordetella</taxon>
    </lineage>
</organism>
<dbReference type="GeneID" id="93120768"/>
<dbReference type="NCBIfam" id="TIGR00787">
    <property type="entry name" value="dctP"/>
    <property type="match status" value="1"/>
</dbReference>
<dbReference type="STRING" id="35814.BBB42_05200"/>
<feature type="chain" id="PRO_5007628571" evidence="2">
    <location>
        <begin position="25"/>
        <end position="324"/>
    </location>
</feature>
<keyword evidence="3" id="KW-0675">Receptor</keyword>
<dbReference type="NCBIfam" id="NF037995">
    <property type="entry name" value="TRAP_S1"/>
    <property type="match status" value="1"/>
</dbReference>
<feature type="signal peptide" evidence="2">
    <location>
        <begin position="1"/>
        <end position="24"/>
    </location>
</feature>
<gene>
    <name evidence="3" type="ORF">L497_0366</name>
</gene>
<evidence type="ECO:0000256" key="1">
    <source>
        <dbReference type="ARBA" id="ARBA00022729"/>
    </source>
</evidence>
<name>A0A158M5M5_9BORD</name>
<dbReference type="InterPro" id="IPR018389">
    <property type="entry name" value="DctP_fam"/>
</dbReference>
<dbReference type="PATRIC" id="fig|1331206.3.peg.1415"/>
<dbReference type="InterPro" id="IPR038404">
    <property type="entry name" value="TRAP_DctP_sf"/>
</dbReference>
<dbReference type="GO" id="GO:0055085">
    <property type="term" value="P:transmembrane transport"/>
    <property type="evidence" value="ECO:0007669"/>
    <property type="project" value="InterPro"/>
</dbReference>
<dbReference type="GO" id="GO:0030288">
    <property type="term" value="C:outer membrane-bounded periplasmic space"/>
    <property type="evidence" value="ECO:0007669"/>
    <property type="project" value="InterPro"/>
</dbReference>
<dbReference type="AlphaFoldDB" id="A0A158M5M5"/>
<keyword evidence="1 2" id="KW-0732">Signal</keyword>
<dbReference type="PANTHER" id="PTHR33376:SF2">
    <property type="entry name" value="DICARBOXYLATE-BINDING PERIPLASMIC PROTEIN"/>
    <property type="match status" value="1"/>
</dbReference>
<dbReference type="EMBL" id="JFZZ01000050">
    <property type="protein sequence ID" value="KAK95629.1"/>
    <property type="molecule type" value="Genomic_DNA"/>
</dbReference>
<sequence length="324" mass="34921">MHKSWLVAGLVSACAFAVTLPAAAENTLKMAYALSTNSHYGAGADAMAKSLEGSTQGKYKVQQFANSALGGEREVIEGLQIGTVDLAIVSTGATLNFVPETGVFDIPFLLRDLPHARAVLDSKVGQDMLAKFPNRGIVALAWGEQGFRHLTNNIRPVKTPADAKGLKIRTTENPIHITAFRQIGILPTPMAWPEVATALQQGTIDGQENPLSVITSAKLSQTQKYLSLTGHVYGPALILMSANAYNSLSPEDKAKFDEAGKQAGLAMRAYVDNIEKTGAEQLKKEGMQVNDVDRAAFAAAVEPAYPEYYKKFDKKLIEAIRDTK</sequence>
<dbReference type="Gene3D" id="3.40.190.170">
    <property type="entry name" value="Bacterial extracellular solute-binding protein, family 7"/>
    <property type="match status" value="1"/>
</dbReference>
<dbReference type="Proteomes" id="UP000026682">
    <property type="component" value="Unassembled WGS sequence"/>
</dbReference>
<accession>A0A158M5M5</accession>
<dbReference type="InterPro" id="IPR004682">
    <property type="entry name" value="TRAP_DctP"/>
</dbReference>
<dbReference type="PANTHER" id="PTHR33376">
    <property type="match status" value="1"/>
</dbReference>
<dbReference type="GO" id="GO:0030246">
    <property type="term" value="F:carbohydrate binding"/>
    <property type="evidence" value="ECO:0007669"/>
    <property type="project" value="TreeGrafter"/>
</dbReference>
<comment type="caution">
    <text evidence="3">The sequence shown here is derived from an EMBL/GenBank/DDBJ whole genome shotgun (WGS) entry which is preliminary data.</text>
</comment>
<dbReference type="CDD" id="cd13675">
    <property type="entry name" value="PBP2_TRAP_SBP_like_5"/>
    <property type="match status" value="1"/>
</dbReference>
<reference evidence="3 4" key="1">
    <citation type="submission" date="2014-03" db="EMBL/GenBank/DDBJ databases">
        <title>Genome sequence of Bordetella holmseii.</title>
        <authorList>
            <person name="Harvill E."/>
            <person name="Goodfield L.L."/>
            <person name="Ivanov Y."/>
            <person name="Meyer J.A."/>
            <person name="Newth C."/>
            <person name="Cassiday P."/>
            <person name="Tondella M.L."/>
            <person name="Liao P."/>
            <person name="Zimmerman J."/>
            <person name="Meert K."/>
            <person name="Wessel D."/>
            <person name="Berger J."/>
            <person name="Dean J.M."/>
            <person name="Holubkov R."/>
            <person name="Burr J."/>
            <person name="Liu T."/>
            <person name="Brinkac L.M."/>
            <person name="Sanka R."/>
            <person name="Kim M."/>
            <person name="Losada L."/>
        </authorList>
    </citation>
    <scope>NUCLEOTIDE SEQUENCE [LARGE SCALE GENOMIC DNA]</scope>
    <source>
        <strain evidence="3 4">CDC-H585-BH</strain>
    </source>
</reference>
<protein>
    <submittedName>
        <fullName evidence="3">TRAP transporter solute receptor, DctP family</fullName>
    </submittedName>
</protein>
<evidence type="ECO:0000313" key="4">
    <source>
        <dbReference type="Proteomes" id="UP000026682"/>
    </source>
</evidence>
<dbReference type="PIRSF" id="PIRSF006470">
    <property type="entry name" value="DctB"/>
    <property type="match status" value="1"/>
</dbReference>
<dbReference type="Pfam" id="PF03480">
    <property type="entry name" value="DctP"/>
    <property type="match status" value="1"/>
</dbReference>
<dbReference type="RefSeq" id="WP_005012529.1">
    <property type="nucleotide sequence ID" value="NZ_JFZZ01000050.1"/>
</dbReference>
<proteinExistence type="predicted"/>
<evidence type="ECO:0000256" key="2">
    <source>
        <dbReference type="SAM" id="SignalP"/>
    </source>
</evidence>
<evidence type="ECO:0000313" key="3">
    <source>
        <dbReference type="EMBL" id="KAK95629.1"/>
    </source>
</evidence>
<dbReference type="SUPFAM" id="SSF53850">
    <property type="entry name" value="Periplasmic binding protein-like II"/>
    <property type="match status" value="1"/>
</dbReference>